<evidence type="ECO:0000313" key="2">
    <source>
        <dbReference type="EMBL" id="MCK8489492.1"/>
    </source>
</evidence>
<dbReference type="AlphaFoldDB" id="A0A9X1Y206"/>
<feature type="coiled-coil region" evidence="1">
    <location>
        <begin position="18"/>
        <end position="45"/>
    </location>
</feature>
<protein>
    <submittedName>
        <fullName evidence="2">Uncharacterized protein</fullName>
    </submittedName>
</protein>
<gene>
    <name evidence="2" type="ORF">M0651_20145</name>
</gene>
<name>A0A9X1Y206_9BACL</name>
<sequence length="119" mass="13427">MATITVIDDKTIQIAVELKDALRMIEEAENNLERYAGEVLAIAEKMPEFQYTYFCFYAYDTAALFENMLGIDPKQYLSFSLDAPDSFFYTLYGGMKGLSGAARLCQAFATERTDVEVNV</sequence>
<accession>A0A9X1Y206</accession>
<organism evidence="2 3">
    <name type="scientific">Paenibacillus mellifer</name>
    <dbReference type="NCBI Taxonomy" id="2937794"/>
    <lineage>
        <taxon>Bacteria</taxon>
        <taxon>Bacillati</taxon>
        <taxon>Bacillota</taxon>
        <taxon>Bacilli</taxon>
        <taxon>Bacillales</taxon>
        <taxon>Paenibacillaceae</taxon>
        <taxon>Paenibacillus</taxon>
    </lineage>
</organism>
<keyword evidence="1" id="KW-0175">Coiled coil</keyword>
<comment type="caution">
    <text evidence="2">The sequence shown here is derived from an EMBL/GenBank/DDBJ whole genome shotgun (WGS) entry which is preliminary data.</text>
</comment>
<dbReference type="EMBL" id="JALPRK010000025">
    <property type="protein sequence ID" value="MCK8489492.1"/>
    <property type="molecule type" value="Genomic_DNA"/>
</dbReference>
<proteinExistence type="predicted"/>
<dbReference type="RefSeq" id="WP_248553520.1">
    <property type="nucleotide sequence ID" value="NZ_JALPRK010000025.1"/>
</dbReference>
<keyword evidence="3" id="KW-1185">Reference proteome</keyword>
<reference evidence="2" key="1">
    <citation type="submission" date="2022-04" db="EMBL/GenBank/DDBJ databases">
        <authorList>
            <person name="Seo M.-J."/>
        </authorList>
    </citation>
    <scope>NUCLEOTIDE SEQUENCE</scope>
    <source>
        <strain evidence="2">MBLB2552</strain>
    </source>
</reference>
<evidence type="ECO:0000256" key="1">
    <source>
        <dbReference type="SAM" id="Coils"/>
    </source>
</evidence>
<dbReference type="Proteomes" id="UP001139534">
    <property type="component" value="Unassembled WGS sequence"/>
</dbReference>
<evidence type="ECO:0000313" key="3">
    <source>
        <dbReference type="Proteomes" id="UP001139534"/>
    </source>
</evidence>